<organism evidence="2 3">
    <name type="scientific">Fusarium venenatum</name>
    <dbReference type="NCBI Taxonomy" id="56646"/>
    <lineage>
        <taxon>Eukaryota</taxon>
        <taxon>Fungi</taxon>
        <taxon>Dikarya</taxon>
        <taxon>Ascomycota</taxon>
        <taxon>Pezizomycotina</taxon>
        <taxon>Sordariomycetes</taxon>
        <taxon>Hypocreomycetidae</taxon>
        <taxon>Hypocreales</taxon>
        <taxon>Nectriaceae</taxon>
        <taxon>Fusarium</taxon>
    </lineage>
</organism>
<dbReference type="Gene3D" id="3.40.50.1820">
    <property type="entry name" value="alpha/beta hydrolase"/>
    <property type="match status" value="1"/>
</dbReference>
<feature type="compositionally biased region" description="Polar residues" evidence="1">
    <location>
        <begin position="731"/>
        <end position="741"/>
    </location>
</feature>
<dbReference type="EMBL" id="LN649231">
    <property type="protein sequence ID" value="CEI70924.1"/>
    <property type="molecule type" value="Genomic_DNA"/>
</dbReference>
<dbReference type="InterPro" id="IPR052374">
    <property type="entry name" value="SERAC1"/>
</dbReference>
<dbReference type="PANTHER" id="PTHR48182">
    <property type="entry name" value="PROTEIN SERAC1"/>
    <property type="match status" value="1"/>
</dbReference>
<dbReference type="AlphaFoldDB" id="A0A2L2TIY2"/>
<dbReference type="InterPro" id="IPR029058">
    <property type="entry name" value="AB_hydrolase_fold"/>
</dbReference>
<name>A0A2L2TIY2_9HYPO</name>
<feature type="region of interest" description="Disordered" evidence="1">
    <location>
        <begin position="402"/>
        <end position="424"/>
    </location>
</feature>
<sequence>MRSWYEKVAKGRQREDQRRGSIAAQLSKSLEQDVPIPYDFESEPFGLFILHPSPEIYQVHGDIDVDIVAVHGLNGSAKKTWTDSATGYCWLEDLLPESIPRCRVMTFGYDSKLAFSKSQSGVEAFAQDLLNRLRVARNRPLVFIAHSLGGIVVKKALIIAHNGSEVYIPILKSTTGIVFLGTPHRGSDLVPWGILLSNLVRVTSIGRNIRKELLHTLSKDSNTLMEISKQFLQRATSLRIMSFVEQQVESPLTTLVVPEYSAVMGLPNETVLPMNAHHRGLTRFLRKTDQNYILVEAAIREVAYGSMDKCHTCPKATRYSIEKANLDVGENDLDDTLKVASKDATMTLPNTTDLSISRPVTILSPSSITGHSFTFRCASPGNRPPTPAVSFSMPPTSNMAPKFQGSTFDRRPSSSTDSLKNQSLDLPNKPVEIVTLRISSLRRQLDLKSYKERDISYVIKLPGNIEISRLNSLLQKEVNGIKKVKSFRFNNQKGNIRFLWEDIFTTPVEVTCGRPSYNKARGLNINIDQSIASFMSKAFPHPITAKLNKNSQNGHSTFDKVSASVLEIGQDDAADLVVSFMRTVRVPDSDKKYDLPPGLGRFPLFNVAPFSHSLPPSMVAKGGFFFPMYQMEAMWIHFHSEGQKRFAIRPYVGGVNGLSGESSEGGMASILRRMNSEARKQDYIVLPEQLWLDGIAIAPGMVSQFVATEMAPPRSQESRNHRSSRELEALSSPSPHDTPSGASIEWQITGRDEVGGLQLQIVPAFETDSMHAGSTRNVCMTSHGVISAVTPPLTIEHVFDVLSTPAELNLKIGQVIHVEDLKASAQSRPKVVSDLLNEGPSKLTCQDVVELDAVYESYNEWVFDIKLLGSQHPPISLRFNDNDPFDSVLYIVAKELQASKGSLAVDIFAGNIAQGWIPISSWRALAWLPKLTEKDYAQIRQCELTFISLVLHR</sequence>
<dbReference type="PANTHER" id="PTHR48182:SF3">
    <property type="entry name" value="DUF676 DOMAIN-CONTAINING PROTEIN"/>
    <property type="match status" value="1"/>
</dbReference>
<feature type="compositionally biased region" description="Basic and acidic residues" evidence="1">
    <location>
        <begin position="716"/>
        <end position="728"/>
    </location>
</feature>
<feature type="region of interest" description="Disordered" evidence="1">
    <location>
        <begin position="709"/>
        <end position="743"/>
    </location>
</feature>
<proteinExistence type="predicted"/>
<dbReference type="SUPFAM" id="SSF53474">
    <property type="entry name" value="alpha/beta-Hydrolases"/>
    <property type="match status" value="1"/>
</dbReference>
<evidence type="ECO:0000256" key="1">
    <source>
        <dbReference type="SAM" id="MobiDB-lite"/>
    </source>
</evidence>
<evidence type="ECO:0000313" key="2">
    <source>
        <dbReference type="EMBL" id="CEI70924.1"/>
    </source>
</evidence>
<protein>
    <recommendedName>
        <fullName evidence="4">DUF676 domain-containing protein</fullName>
    </recommendedName>
</protein>
<reference evidence="3" key="1">
    <citation type="submission" date="2014-10" db="EMBL/GenBank/DDBJ databases">
        <authorList>
            <person name="King R."/>
        </authorList>
    </citation>
    <scope>NUCLEOTIDE SEQUENCE [LARGE SCALE GENOMIC DNA]</scope>
    <source>
        <strain evidence="3">A3/5</strain>
    </source>
</reference>
<evidence type="ECO:0008006" key="4">
    <source>
        <dbReference type="Google" id="ProtNLM"/>
    </source>
</evidence>
<evidence type="ECO:0000313" key="3">
    <source>
        <dbReference type="Proteomes" id="UP000245910"/>
    </source>
</evidence>
<keyword evidence="3" id="KW-1185">Reference proteome</keyword>
<accession>A0A2L2TIY2</accession>
<dbReference type="Proteomes" id="UP000245910">
    <property type="component" value="Chromosome III"/>
</dbReference>